<dbReference type="AlphaFoldDB" id="A0A150NXP6"/>
<proteinExistence type="predicted"/>
<dbReference type="SUPFAM" id="SSF52540">
    <property type="entry name" value="P-loop containing nucleoside triphosphate hydrolases"/>
    <property type="match status" value="1"/>
</dbReference>
<organism evidence="2 3">
    <name type="scientific">Streptococcus mitis</name>
    <dbReference type="NCBI Taxonomy" id="28037"/>
    <lineage>
        <taxon>Bacteria</taxon>
        <taxon>Bacillati</taxon>
        <taxon>Bacillota</taxon>
        <taxon>Bacilli</taxon>
        <taxon>Lactobacillales</taxon>
        <taxon>Streptococcaceae</taxon>
        <taxon>Streptococcus</taxon>
        <taxon>Streptococcus mitis group</taxon>
    </lineage>
</organism>
<comment type="caution">
    <text evidence="2">The sequence shown here is derived from an EMBL/GenBank/DDBJ whole genome shotgun (WGS) entry which is preliminary data.</text>
</comment>
<evidence type="ECO:0000313" key="3">
    <source>
        <dbReference type="Proteomes" id="UP000075442"/>
    </source>
</evidence>
<dbReference type="PATRIC" id="fig|28037.235.peg.164"/>
<dbReference type="Pfam" id="PF13166">
    <property type="entry name" value="AAA_13"/>
    <property type="match status" value="1"/>
</dbReference>
<dbReference type="InterPro" id="IPR027417">
    <property type="entry name" value="P-loop_NTPase"/>
</dbReference>
<protein>
    <recommendedName>
        <fullName evidence="1">Protein CR006 P-loop domain-containing protein</fullName>
    </recommendedName>
</protein>
<gene>
    <name evidence="2" type="ORF">SMIM3I_00055</name>
</gene>
<sequence>MFTSIKCIDNYGTFESIRDIQLKKNTIIFAPNGSGKTTFSLIFQSLMENNVDIIYKKKRFGSNGRTLIKLATDLKTTKGETEYIAFSDHKWHYNFDLLNNPTIVFNNFYSEKNNYCFRFTENEMKSIFGNHNNLMKILSRYIKINSDIYSIKRRGLEKLKRLDKLQKLKEELSKIERENGPLFHSFENFVEKFKNKVNEYLGNYMMGLYINETKLVYFREVSGQKAFSIIFSLNINDYQGTLDTRSLTSFDYILSEGNKNAIAVCSFLAKLDLVPISNNLNVVVDDPFTSFDITRKDVTIQLLTSASQKVSQFILLTHDSLFGEEIYERLVKLGKKEETTTIELYNTGNNVVIREVDFYTVNLSPFVKNLEILNDYVMNGSRDEYHDRLVYSTLRVTLEGIFRIKYYKYNSKEVWLNSYIKFIEASEENGKYREMFRLKPLLTDLKLVMNYSNSPHHDNSYRGTNNVIYSERLMEMTKKL</sequence>
<dbReference type="Gene3D" id="3.40.50.300">
    <property type="entry name" value="P-loop containing nucleotide triphosphate hydrolases"/>
    <property type="match status" value="1"/>
</dbReference>
<dbReference type="InterPro" id="IPR026866">
    <property type="entry name" value="CR006_AAA"/>
</dbReference>
<evidence type="ECO:0000313" key="2">
    <source>
        <dbReference type="EMBL" id="KYF38245.1"/>
    </source>
</evidence>
<accession>A0A150NXP6</accession>
<dbReference type="Proteomes" id="UP000075442">
    <property type="component" value="Unassembled WGS sequence"/>
</dbReference>
<evidence type="ECO:0000259" key="1">
    <source>
        <dbReference type="Pfam" id="PF13166"/>
    </source>
</evidence>
<reference evidence="2 3" key="1">
    <citation type="submission" date="2016-01" db="EMBL/GenBank/DDBJ databases">
        <title>Highly variable Streptococcus oralis 1 are common among viridans streptococci isolated from primates.</title>
        <authorList>
            <person name="Denapaite D."/>
            <person name="Rieger M."/>
            <person name="Koendgen S."/>
            <person name="Brueckner R."/>
            <person name="Ochigava I."/>
            <person name="Kappeler P."/>
            <person name="Maetz-Rensing K."/>
            <person name="Leendertz F."/>
        </authorList>
    </citation>
    <scope>NUCLEOTIDE SEQUENCE [LARGE SCALE GENOMIC DNA]</scope>
    <source>
        <strain evidence="2 3">M3-1</strain>
    </source>
</reference>
<name>A0A150NXP6_STRMT</name>
<feature type="domain" description="Protein CR006 P-loop" evidence="1">
    <location>
        <begin position="251"/>
        <end position="410"/>
    </location>
</feature>
<dbReference type="EMBL" id="LROU01000004">
    <property type="protein sequence ID" value="KYF38245.1"/>
    <property type="molecule type" value="Genomic_DNA"/>
</dbReference>